<proteinExistence type="predicted"/>
<geneLocation type="plasmid" evidence="1">
    <name>unnamed</name>
</geneLocation>
<name>A0ABT0CTM4_9HYPH</name>
<protein>
    <recommendedName>
        <fullName evidence="3">HdeA/HdeB family protein</fullName>
    </recommendedName>
</protein>
<dbReference type="RefSeq" id="WP_241605658.1">
    <property type="nucleotide sequence ID" value="NZ_JAKVIN010000014.1"/>
</dbReference>
<evidence type="ECO:0008006" key="3">
    <source>
        <dbReference type="Google" id="ProtNLM"/>
    </source>
</evidence>
<reference evidence="1 2" key="1">
    <citation type="submission" date="2022-02" db="EMBL/GenBank/DDBJ databases">
        <title>Shinella B3.7 sp. nov., isolated from Sediment (Zhairuo Island).</title>
        <authorList>
            <person name="Chen G."/>
        </authorList>
    </citation>
    <scope>NUCLEOTIDE SEQUENCE [LARGE SCALE GENOMIC DNA]</scope>
    <source>
        <strain evidence="1 2">B3.7</strain>
        <plasmid evidence="1">unnamed</plasmid>
    </source>
</reference>
<comment type="caution">
    <text evidence="1">The sequence shown here is derived from an EMBL/GenBank/DDBJ whole genome shotgun (WGS) entry which is preliminary data.</text>
</comment>
<evidence type="ECO:0000313" key="1">
    <source>
        <dbReference type="EMBL" id="MCJ8151969.1"/>
    </source>
</evidence>
<keyword evidence="1" id="KW-0614">Plasmid</keyword>
<evidence type="ECO:0000313" key="2">
    <source>
        <dbReference type="Proteomes" id="UP001201844"/>
    </source>
</evidence>
<keyword evidence="2" id="KW-1185">Reference proteome</keyword>
<dbReference type="EMBL" id="JAKVIN010000014">
    <property type="protein sequence ID" value="MCJ8151969.1"/>
    <property type="molecule type" value="Genomic_DNA"/>
</dbReference>
<sequence length="102" mass="11097">MFFVLALTVSLAATQPTVDELQSDFDGAHLCSGTVDDREVWEGEKAFFISSYTKEAAQLDPGLAGADAVLRDDNTPDVIREFEAACSSKLETTGYYPPIPFD</sequence>
<gene>
    <name evidence="1" type="ORF">MKI86_22820</name>
</gene>
<accession>A0ABT0CTM4</accession>
<dbReference type="Proteomes" id="UP001201844">
    <property type="component" value="Unassembled WGS sequence"/>
</dbReference>
<organism evidence="1 2">
    <name type="scientific">Shinella sedimenti</name>
    <dbReference type="NCBI Taxonomy" id="2919913"/>
    <lineage>
        <taxon>Bacteria</taxon>
        <taxon>Pseudomonadati</taxon>
        <taxon>Pseudomonadota</taxon>
        <taxon>Alphaproteobacteria</taxon>
        <taxon>Hyphomicrobiales</taxon>
        <taxon>Rhizobiaceae</taxon>
        <taxon>Shinella</taxon>
    </lineage>
</organism>